<keyword evidence="1" id="KW-0472">Membrane</keyword>
<organism evidence="2 3">
    <name type="scientific">Tropicibacter oceani</name>
    <dbReference type="NCBI Taxonomy" id="3058420"/>
    <lineage>
        <taxon>Bacteria</taxon>
        <taxon>Pseudomonadati</taxon>
        <taxon>Pseudomonadota</taxon>
        <taxon>Alphaproteobacteria</taxon>
        <taxon>Rhodobacterales</taxon>
        <taxon>Roseobacteraceae</taxon>
        <taxon>Tropicibacter</taxon>
    </lineage>
</organism>
<dbReference type="Proteomes" id="UP001241605">
    <property type="component" value="Chromosome"/>
</dbReference>
<dbReference type="RefSeq" id="WP_282299404.1">
    <property type="nucleotide sequence ID" value="NZ_CP124616.1"/>
</dbReference>
<accession>A0ABY8QEA3</accession>
<reference evidence="2 3" key="1">
    <citation type="submission" date="2023-05" db="EMBL/GenBank/DDBJ databases">
        <title>YMD87, complete Genome.</title>
        <authorList>
            <person name="Zhang J."/>
            <person name="Xu X."/>
        </authorList>
    </citation>
    <scope>NUCLEOTIDE SEQUENCE [LARGE SCALE GENOMIC DNA]</scope>
    <source>
        <strain evidence="2 3">YMD87</strain>
    </source>
</reference>
<evidence type="ECO:0008006" key="4">
    <source>
        <dbReference type="Google" id="ProtNLM"/>
    </source>
</evidence>
<gene>
    <name evidence="2" type="ORF">QF118_12595</name>
</gene>
<keyword evidence="3" id="KW-1185">Reference proteome</keyword>
<name>A0ABY8QEA3_9RHOB</name>
<evidence type="ECO:0000313" key="2">
    <source>
        <dbReference type="EMBL" id="WGW02773.1"/>
    </source>
</evidence>
<dbReference type="EMBL" id="CP124616">
    <property type="protein sequence ID" value="WGW02773.1"/>
    <property type="molecule type" value="Genomic_DNA"/>
</dbReference>
<feature type="transmembrane region" description="Helical" evidence="1">
    <location>
        <begin position="146"/>
        <end position="169"/>
    </location>
</feature>
<keyword evidence="1" id="KW-0812">Transmembrane</keyword>
<evidence type="ECO:0000313" key="3">
    <source>
        <dbReference type="Proteomes" id="UP001241605"/>
    </source>
</evidence>
<proteinExistence type="predicted"/>
<evidence type="ECO:0000256" key="1">
    <source>
        <dbReference type="SAM" id="Phobius"/>
    </source>
</evidence>
<sequence length="223" mass="24054">MSFPPSNHVSPEAQLELIRWKQAQFARISEQVEDALLDLMSQIETTVVSMSAFAVSKAQVRPDALWKQLFTPWAKEVADQVETEMQKEVNALAAALSEKGASREALHLMLPVLANASLLIGSLAAIPSLVGAATVTSSFFFIAPQISVPILALAGTGLAVGTLVGSRGVDWLQDRNRARLVTRLQRRARMAVLGHGLSAGQRSFVADLQAATLRRLEAELETA</sequence>
<feature type="transmembrane region" description="Helical" evidence="1">
    <location>
        <begin position="105"/>
        <end position="126"/>
    </location>
</feature>
<keyword evidence="1" id="KW-1133">Transmembrane helix</keyword>
<protein>
    <recommendedName>
        <fullName evidence="4">MotA/TolQ/ExbB proton channel domain-containing protein</fullName>
    </recommendedName>
</protein>